<comment type="cofactor">
    <cofactor evidence="1">
        <name>FMN</name>
        <dbReference type="ChEBI" id="CHEBI:58210"/>
    </cofactor>
</comment>
<proteinExistence type="inferred from homology"/>
<dbReference type="InterPro" id="IPR012349">
    <property type="entry name" value="Split_barrel_FMN-bd"/>
</dbReference>
<sequence length="183" mass="20498">MPLDKRDFPLIDIRRHLETGPIVLVTSQWQGQSNIMTMGWHSMMQFSPALVGCYIWEGNRSHAMIHAARECVINVPTEDLADQVVQIGNSHADAGDKFAATGLTSVTASRVGAPLIAECYASFECKLFDDQLVHDYSFFIWEVVKAHVADIVAPRTIHYRGQGTFMVAGKELDFRARFKSQNL</sequence>
<evidence type="ECO:0000256" key="1">
    <source>
        <dbReference type="ARBA" id="ARBA00001917"/>
    </source>
</evidence>
<feature type="domain" description="Flavin reductase like" evidence="4">
    <location>
        <begin position="15"/>
        <end position="165"/>
    </location>
</feature>
<evidence type="ECO:0000313" key="6">
    <source>
        <dbReference type="Proteomes" id="UP000811255"/>
    </source>
</evidence>
<protein>
    <submittedName>
        <fullName evidence="5">Flavin reductase family protein</fullName>
    </submittedName>
</protein>
<reference evidence="5 6" key="1">
    <citation type="submission" date="2021-05" db="EMBL/GenBank/DDBJ databases">
        <title>Croceibacterium sp. LX-88 genome sequence.</title>
        <authorList>
            <person name="Luo X."/>
        </authorList>
    </citation>
    <scope>NUCLEOTIDE SEQUENCE [LARGE SCALE GENOMIC DNA]</scope>
    <source>
        <strain evidence="5 6">LX-88</strain>
    </source>
</reference>
<dbReference type="InterPro" id="IPR052174">
    <property type="entry name" value="Flavoredoxin"/>
</dbReference>
<keyword evidence="6" id="KW-1185">Reference proteome</keyword>
<comment type="caution">
    <text evidence="5">The sequence shown here is derived from an EMBL/GenBank/DDBJ whole genome shotgun (WGS) entry which is preliminary data.</text>
</comment>
<comment type="similarity">
    <text evidence="3">Belongs to the flavoredoxin family.</text>
</comment>
<gene>
    <name evidence="5" type="ORF">KK137_07630</name>
</gene>
<dbReference type="InterPro" id="IPR002563">
    <property type="entry name" value="Flavin_Rdtase-like_dom"/>
</dbReference>
<evidence type="ECO:0000313" key="5">
    <source>
        <dbReference type="EMBL" id="MBT2134197.1"/>
    </source>
</evidence>
<dbReference type="PANTHER" id="PTHR43567:SF1">
    <property type="entry name" value="FLAVOREDOXIN"/>
    <property type="match status" value="1"/>
</dbReference>
<dbReference type="RefSeq" id="WP_214535540.1">
    <property type="nucleotide sequence ID" value="NZ_JAHFVK010000001.1"/>
</dbReference>
<evidence type="ECO:0000256" key="2">
    <source>
        <dbReference type="ARBA" id="ARBA00022630"/>
    </source>
</evidence>
<organism evidence="5 6">
    <name type="scientific">Croceibacterium selenioxidans</name>
    <dbReference type="NCBI Taxonomy" id="2838833"/>
    <lineage>
        <taxon>Bacteria</taxon>
        <taxon>Pseudomonadati</taxon>
        <taxon>Pseudomonadota</taxon>
        <taxon>Alphaproteobacteria</taxon>
        <taxon>Sphingomonadales</taxon>
        <taxon>Erythrobacteraceae</taxon>
        <taxon>Croceibacterium</taxon>
    </lineage>
</organism>
<keyword evidence="2" id="KW-0285">Flavoprotein</keyword>
<dbReference type="SUPFAM" id="SSF50475">
    <property type="entry name" value="FMN-binding split barrel"/>
    <property type="match status" value="1"/>
</dbReference>
<accession>A0ABS5W4E3</accession>
<dbReference type="SMART" id="SM00903">
    <property type="entry name" value="Flavin_Reduct"/>
    <property type="match status" value="1"/>
</dbReference>
<evidence type="ECO:0000259" key="4">
    <source>
        <dbReference type="SMART" id="SM00903"/>
    </source>
</evidence>
<dbReference type="Gene3D" id="2.30.110.10">
    <property type="entry name" value="Electron Transport, Fmn-binding Protein, Chain A"/>
    <property type="match status" value="1"/>
</dbReference>
<dbReference type="Proteomes" id="UP000811255">
    <property type="component" value="Unassembled WGS sequence"/>
</dbReference>
<name>A0ABS5W4E3_9SPHN</name>
<evidence type="ECO:0000256" key="3">
    <source>
        <dbReference type="ARBA" id="ARBA00038054"/>
    </source>
</evidence>
<dbReference type="EMBL" id="JAHFVK010000001">
    <property type="protein sequence ID" value="MBT2134197.1"/>
    <property type="molecule type" value="Genomic_DNA"/>
</dbReference>
<dbReference type="PANTHER" id="PTHR43567">
    <property type="entry name" value="FLAVOREDOXIN-RELATED-RELATED"/>
    <property type="match status" value="1"/>
</dbReference>
<dbReference type="Pfam" id="PF01613">
    <property type="entry name" value="Flavin_Reduct"/>
    <property type="match status" value="1"/>
</dbReference>